<dbReference type="PIRSF" id="PIRSF001227">
    <property type="entry name" value="Pen_acylase"/>
    <property type="match status" value="1"/>
</dbReference>
<evidence type="ECO:0000256" key="3">
    <source>
        <dbReference type="ARBA" id="ARBA00022801"/>
    </source>
</evidence>
<reference evidence="8" key="1">
    <citation type="submission" date="2016-12" db="EMBL/GenBank/DDBJ databases">
        <title>Whole genome sequencing of Sphingomonas sp. ABOJV.</title>
        <authorList>
            <person name="Conlan S."/>
            <person name="Thomas P.J."/>
            <person name="Mullikin J."/>
            <person name="Palmore T.N."/>
            <person name="Frank K.M."/>
            <person name="Segre J.A."/>
        </authorList>
    </citation>
    <scope>NUCLEOTIDE SEQUENCE [LARGE SCALE GENOMIC DNA]</scope>
    <source>
        <strain evidence="8">ABOJV</strain>
    </source>
</reference>
<keyword evidence="2 6" id="KW-0732">Signal</keyword>
<dbReference type="KEGG" id="skr:BRX40_05430"/>
<evidence type="ECO:0000256" key="1">
    <source>
        <dbReference type="ARBA" id="ARBA00006586"/>
    </source>
</evidence>
<feature type="active site" description="Nucleophile" evidence="5">
    <location>
        <position position="217"/>
    </location>
</feature>
<feature type="chain" id="PRO_5013176831" evidence="6">
    <location>
        <begin position="30"/>
        <end position="760"/>
    </location>
</feature>
<dbReference type="GO" id="GO:0016811">
    <property type="term" value="F:hydrolase activity, acting on carbon-nitrogen (but not peptide) bonds, in linear amides"/>
    <property type="evidence" value="ECO:0007669"/>
    <property type="project" value="InterPro"/>
</dbReference>
<dbReference type="PANTHER" id="PTHR34218">
    <property type="entry name" value="PEPTIDASE S45 PENICILLIN AMIDASE"/>
    <property type="match status" value="1"/>
</dbReference>
<keyword evidence="4" id="KW-0865">Zymogen</keyword>
<evidence type="ECO:0000313" key="7">
    <source>
        <dbReference type="EMBL" id="APR51951.1"/>
    </source>
</evidence>
<dbReference type="STRING" id="93064.BRX40_05430"/>
<keyword evidence="8" id="KW-1185">Reference proteome</keyword>
<comment type="similarity">
    <text evidence="1">Belongs to the peptidase S45 family.</text>
</comment>
<dbReference type="SUPFAM" id="SSF56235">
    <property type="entry name" value="N-terminal nucleophile aminohydrolases (Ntn hydrolases)"/>
    <property type="match status" value="1"/>
</dbReference>
<dbReference type="Gene3D" id="2.30.120.10">
    <property type="match status" value="1"/>
</dbReference>
<dbReference type="InterPro" id="IPR002692">
    <property type="entry name" value="S45"/>
</dbReference>
<dbReference type="Proteomes" id="UP000185161">
    <property type="component" value="Chromosome"/>
</dbReference>
<dbReference type="InterPro" id="IPR043146">
    <property type="entry name" value="Penicillin_amidase_N_B-knob"/>
</dbReference>
<dbReference type="InterPro" id="IPR014395">
    <property type="entry name" value="Pen/GL7ACA/AHL_acylase"/>
</dbReference>
<evidence type="ECO:0000256" key="4">
    <source>
        <dbReference type="ARBA" id="ARBA00023145"/>
    </source>
</evidence>
<accession>A0A1L6J7J7</accession>
<dbReference type="AlphaFoldDB" id="A0A1L6J7J7"/>
<dbReference type="GO" id="GO:0017000">
    <property type="term" value="P:antibiotic biosynthetic process"/>
    <property type="evidence" value="ECO:0007669"/>
    <property type="project" value="InterPro"/>
</dbReference>
<evidence type="ECO:0000256" key="5">
    <source>
        <dbReference type="PIRSR" id="PIRSR001227-1"/>
    </source>
</evidence>
<proteinExistence type="inferred from homology"/>
<dbReference type="EMBL" id="CP018820">
    <property type="protein sequence ID" value="APR51951.1"/>
    <property type="molecule type" value="Genomic_DNA"/>
</dbReference>
<dbReference type="Pfam" id="PF01804">
    <property type="entry name" value="Penicil_amidase"/>
    <property type="match status" value="1"/>
</dbReference>
<dbReference type="InterPro" id="IPR029055">
    <property type="entry name" value="Ntn_hydrolases_N"/>
</dbReference>
<gene>
    <name evidence="7" type="ORF">BRX40_05430</name>
</gene>
<dbReference type="InterPro" id="IPR043147">
    <property type="entry name" value="Penicillin_amidase_A-knob"/>
</dbReference>
<sequence length="760" mass="81707">MTETNRSRRMKRAMMAGAALVALAGTAQAQRYEARIVRTQHGIPHITAKDWRGAGYGIGYAYAQDNLCMIAEEFATVAGERSLHFGPKESATLGFQKVDNLSSDLFFRSAIDLPALRKGVRAQGPEAMAIVQGYIAGYNRYLRDIGPQGVPAECRGKTWVRPITADDTLRLNEKQMLLASSLALAPGIANAVPPGTAKPAALSRAVLPDFNKLEIASNGWAFGGDVTADGKGLLVGNPHFPWHGPSRFWEMHVTIPGKIDAAGAGIAGTPFPTLGFNRDIAWTHTVTAARHFTLYQLALDPADPTSYLVDGKPEKMTARTIRVPLPDGKSVERTLYSTRFGPVVTMPQAMVNWTDRIAFAVRDANRGNQRAVGTWLKIARARNVGEIRDAVTQSLAIPWVNTIAADRHGDALHADVTAVPNVPAAKIKACATPLSPAVARAAVLLDGSKSACAWDEAAGTSVPGLMPARDQAIYQRRDYVANMNDSYWLSNPRSPHAPLSPILGANGQQVSLRTRAGFIETDALIAGGKVDHKRAQDMAFANKSLAADLALKPLLTLCAGKTDVAEACTALAKWDGRFENDSRGAWLFDRFWMKARNIAGIWGVPFDVKDPLHTPRDLVTTGDTATKLTATLKAAAEEVTKAGVALDARWGEVQYAPRGTDRIPVHGGDGQLGVLNVQISDPAPGGVSPRHGSSYVQVVGFDAEGPVADTVLSYSQSPNPASPWYADQTHLYARKAWVRFPFTPAQIEAAKVGEAVTIRE</sequence>
<organism evidence="7 8">
    <name type="scientific">Sphingomonas koreensis</name>
    <dbReference type="NCBI Taxonomy" id="93064"/>
    <lineage>
        <taxon>Bacteria</taxon>
        <taxon>Pseudomonadati</taxon>
        <taxon>Pseudomonadota</taxon>
        <taxon>Alphaproteobacteria</taxon>
        <taxon>Sphingomonadales</taxon>
        <taxon>Sphingomonadaceae</taxon>
        <taxon>Sphingomonas</taxon>
    </lineage>
</organism>
<dbReference type="Gene3D" id="3.60.20.10">
    <property type="entry name" value="Glutamine Phosphoribosylpyrophosphate, subunit 1, domain 1"/>
    <property type="match status" value="1"/>
</dbReference>
<dbReference type="Gene3D" id="1.10.439.10">
    <property type="entry name" value="Penicillin Amidohydrolase, domain 1"/>
    <property type="match status" value="1"/>
</dbReference>
<evidence type="ECO:0000256" key="6">
    <source>
        <dbReference type="SAM" id="SignalP"/>
    </source>
</evidence>
<name>A0A1L6J7J7_9SPHN</name>
<dbReference type="InterPro" id="IPR023343">
    <property type="entry name" value="Penicillin_amidase_dom1"/>
</dbReference>
<keyword evidence="3" id="KW-0378">Hydrolase</keyword>
<feature type="signal peptide" evidence="6">
    <location>
        <begin position="1"/>
        <end position="29"/>
    </location>
</feature>
<dbReference type="Gene3D" id="1.10.1400.10">
    <property type="match status" value="1"/>
</dbReference>
<dbReference type="PANTHER" id="PTHR34218:SF3">
    <property type="entry name" value="ACYL-HOMOSERINE LACTONE ACYLASE PVDQ"/>
    <property type="match status" value="1"/>
</dbReference>
<evidence type="ECO:0000256" key="2">
    <source>
        <dbReference type="ARBA" id="ARBA00022729"/>
    </source>
</evidence>
<protein>
    <submittedName>
        <fullName evidence="7">Acyl-homoserine-lactone acylase</fullName>
    </submittedName>
</protein>
<evidence type="ECO:0000313" key="8">
    <source>
        <dbReference type="Proteomes" id="UP000185161"/>
    </source>
</evidence>